<organism evidence="1 2">
    <name type="scientific">Catharanthus roseus</name>
    <name type="common">Madagascar periwinkle</name>
    <name type="synonym">Vinca rosea</name>
    <dbReference type="NCBI Taxonomy" id="4058"/>
    <lineage>
        <taxon>Eukaryota</taxon>
        <taxon>Viridiplantae</taxon>
        <taxon>Streptophyta</taxon>
        <taxon>Embryophyta</taxon>
        <taxon>Tracheophyta</taxon>
        <taxon>Spermatophyta</taxon>
        <taxon>Magnoliopsida</taxon>
        <taxon>eudicotyledons</taxon>
        <taxon>Gunneridae</taxon>
        <taxon>Pentapetalae</taxon>
        <taxon>asterids</taxon>
        <taxon>lamiids</taxon>
        <taxon>Gentianales</taxon>
        <taxon>Apocynaceae</taxon>
        <taxon>Rauvolfioideae</taxon>
        <taxon>Vinceae</taxon>
        <taxon>Catharanthinae</taxon>
        <taxon>Catharanthus</taxon>
    </lineage>
</organism>
<name>A0ACB9ZIT1_CATRO</name>
<evidence type="ECO:0000313" key="1">
    <source>
        <dbReference type="EMBL" id="KAI5647278.1"/>
    </source>
</evidence>
<accession>A0ACB9ZIT1</accession>
<evidence type="ECO:0000313" key="2">
    <source>
        <dbReference type="Proteomes" id="UP001060085"/>
    </source>
</evidence>
<comment type="caution">
    <text evidence="1">The sequence shown here is derived from an EMBL/GenBank/DDBJ whole genome shotgun (WGS) entry which is preliminary data.</text>
</comment>
<dbReference type="Proteomes" id="UP001060085">
    <property type="component" value="Linkage Group LG08"/>
</dbReference>
<protein>
    <submittedName>
        <fullName evidence="1">Uncharacterized protein</fullName>
    </submittedName>
</protein>
<reference evidence="2" key="1">
    <citation type="journal article" date="2023" name="Nat. Plants">
        <title>Single-cell RNA sequencing provides a high-resolution roadmap for understanding the multicellular compartmentation of specialized metabolism.</title>
        <authorList>
            <person name="Sun S."/>
            <person name="Shen X."/>
            <person name="Li Y."/>
            <person name="Li Y."/>
            <person name="Wang S."/>
            <person name="Li R."/>
            <person name="Zhang H."/>
            <person name="Shen G."/>
            <person name="Guo B."/>
            <person name="Wei J."/>
            <person name="Xu J."/>
            <person name="St-Pierre B."/>
            <person name="Chen S."/>
            <person name="Sun C."/>
        </authorList>
    </citation>
    <scope>NUCLEOTIDE SEQUENCE [LARGE SCALE GENOMIC DNA]</scope>
</reference>
<dbReference type="EMBL" id="CM044708">
    <property type="protein sequence ID" value="KAI5647278.1"/>
    <property type="molecule type" value="Genomic_DNA"/>
</dbReference>
<sequence>MLLFSLPPLHKSCVLVNNAGVNGVITDVEALNKIDPAEHPANFSKINKETYELAEECIQINYYGTKRITEALLPLLQLSASPRIVNVSSIIGQLKNIPSEWGKGILEDSLTEERVDEVINAFLKDFKELGSSLALADKGWVPCFSAYTVSKVAVNAYTRILAKKYANSDTNFKINCVCPCSAKTDLSRGLGLFTAEEAAEYPVRLALLPHDGPSGFFFFRNEESSF</sequence>
<gene>
    <name evidence="1" type="ORF">M9H77_33283</name>
</gene>
<keyword evidence="2" id="KW-1185">Reference proteome</keyword>
<proteinExistence type="predicted"/>